<dbReference type="AlphaFoldDB" id="N6UA55"/>
<dbReference type="SUPFAM" id="SSF46689">
    <property type="entry name" value="Homeodomain-like"/>
    <property type="match status" value="1"/>
</dbReference>
<evidence type="ECO:0000256" key="1">
    <source>
        <dbReference type="ARBA" id="ARBA00004123"/>
    </source>
</evidence>
<reference evidence="2 4" key="1">
    <citation type="journal article" date="2013" name="Genome Biol.">
        <title>Draft genome of the mountain pine beetle, Dendroctonus ponderosae Hopkins, a major forest pest.</title>
        <authorList>
            <person name="Keeling C.I."/>
            <person name="Yuen M.M."/>
            <person name="Liao N.Y."/>
            <person name="Docking T.R."/>
            <person name="Chan S.K."/>
            <person name="Taylor G.A."/>
            <person name="Palmquist D.L."/>
            <person name="Jackman S.D."/>
            <person name="Nguyen A."/>
            <person name="Li M."/>
            <person name="Henderson H."/>
            <person name="Janes J.K."/>
            <person name="Zhao Y."/>
            <person name="Pandoh P."/>
            <person name="Moore R."/>
            <person name="Sperling F.A."/>
            <person name="Huber D.P."/>
            <person name="Birol I."/>
            <person name="Jones S.J."/>
            <person name="Bohlmann J."/>
        </authorList>
    </citation>
    <scope>NUCLEOTIDE SEQUENCE</scope>
</reference>
<organism evidence="2">
    <name type="scientific">Dendroctonus ponderosae</name>
    <name type="common">Mountain pine beetle</name>
    <dbReference type="NCBI Taxonomy" id="77166"/>
    <lineage>
        <taxon>Eukaryota</taxon>
        <taxon>Metazoa</taxon>
        <taxon>Ecdysozoa</taxon>
        <taxon>Arthropoda</taxon>
        <taxon>Hexapoda</taxon>
        <taxon>Insecta</taxon>
        <taxon>Pterygota</taxon>
        <taxon>Neoptera</taxon>
        <taxon>Endopterygota</taxon>
        <taxon>Coleoptera</taxon>
        <taxon>Polyphaga</taxon>
        <taxon>Cucujiformia</taxon>
        <taxon>Curculionidae</taxon>
        <taxon>Scolytinae</taxon>
        <taxon>Dendroctonus</taxon>
    </lineage>
</organism>
<evidence type="ECO:0000313" key="4">
    <source>
        <dbReference type="Proteomes" id="UP000030742"/>
    </source>
</evidence>
<dbReference type="Proteomes" id="UP000030742">
    <property type="component" value="Unassembled WGS sequence"/>
</dbReference>
<dbReference type="HOGENOM" id="CLU_994865_0_0_1"/>
<sequence>MQDQTITCLNLTEKMIPIHTTYFIGYYTQKAGQVIALIQNRLSQRAVARQLDMTRAAVRRVCKRYEETRSFHRRAGTGRRRFTTARDDRFIVSTTLRNRHFNAVQVQRQLREVRGEAISQWTVRRRLQENNLTPKTPCDWSKTYSSSSASTPASEFDVGTMGICSVLRRKGHRRPRERFADCCFEEQSYYEGSSCMIWGATSIGARTDPEFIRRGDRVHRRRLAAVRYIEEILAIHVVPYVDYIGDEFTFMPDNARPHTARIGIKLMNINLVSEVGRPLT</sequence>
<accession>N6UA55</accession>
<protein>
    <recommendedName>
        <fullName evidence="5">Transposase Tc1-like domain-containing protein</fullName>
    </recommendedName>
</protein>
<dbReference type="InterPro" id="IPR036397">
    <property type="entry name" value="RNaseH_sf"/>
</dbReference>
<dbReference type="STRING" id="77166.N6UA55"/>
<dbReference type="GO" id="GO:0003676">
    <property type="term" value="F:nucleic acid binding"/>
    <property type="evidence" value="ECO:0007669"/>
    <property type="project" value="InterPro"/>
</dbReference>
<dbReference type="EMBL" id="KB740943">
    <property type="protein sequence ID" value="ENN77521.1"/>
    <property type="molecule type" value="Genomic_DNA"/>
</dbReference>
<comment type="subcellular location">
    <subcellularLocation>
        <location evidence="1">Nucleus</location>
    </subcellularLocation>
</comment>
<evidence type="ECO:0000313" key="3">
    <source>
        <dbReference type="EMBL" id="ERL94861.1"/>
    </source>
</evidence>
<evidence type="ECO:0000313" key="2">
    <source>
        <dbReference type="EMBL" id="ENN77521.1"/>
    </source>
</evidence>
<name>N6UA55_DENPD</name>
<dbReference type="EMBL" id="KB632399">
    <property type="protein sequence ID" value="ERL94861.1"/>
    <property type="molecule type" value="Genomic_DNA"/>
</dbReference>
<dbReference type="OMA" id="GIKLMNI"/>
<dbReference type="InterPro" id="IPR009057">
    <property type="entry name" value="Homeodomain-like_sf"/>
</dbReference>
<dbReference type="Gene3D" id="3.30.420.10">
    <property type="entry name" value="Ribonuclease H-like superfamily/Ribonuclease H"/>
    <property type="match status" value="1"/>
</dbReference>
<evidence type="ECO:0008006" key="5">
    <source>
        <dbReference type="Google" id="ProtNLM"/>
    </source>
</evidence>
<gene>
    <name evidence="3" type="ORF">D910_12134</name>
    <name evidence="2" type="ORF">YQE_05969</name>
</gene>
<feature type="non-terminal residue" evidence="2">
    <location>
        <position position="1"/>
    </location>
</feature>
<proteinExistence type="predicted"/>
<dbReference type="GO" id="GO:0005634">
    <property type="term" value="C:nucleus"/>
    <property type="evidence" value="ECO:0007669"/>
    <property type="project" value="UniProtKB-SubCell"/>
</dbReference>